<organism evidence="5 6">
    <name type="scientific">Herbaspirillum rhizosphaerae</name>
    <dbReference type="NCBI Taxonomy" id="346179"/>
    <lineage>
        <taxon>Bacteria</taxon>
        <taxon>Pseudomonadati</taxon>
        <taxon>Pseudomonadota</taxon>
        <taxon>Betaproteobacteria</taxon>
        <taxon>Burkholderiales</taxon>
        <taxon>Oxalobacteraceae</taxon>
        <taxon>Herbaspirillum</taxon>
    </lineage>
</organism>
<protein>
    <submittedName>
        <fullName evidence="5">Response regulator</fullName>
    </submittedName>
</protein>
<name>A0ABW8Z4N5_9BURK</name>
<dbReference type="Proteomes" id="UP001629214">
    <property type="component" value="Unassembled WGS sequence"/>
</dbReference>
<evidence type="ECO:0000256" key="2">
    <source>
        <dbReference type="ARBA" id="ARBA00023012"/>
    </source>
</evidence>
<dbReference type="PROSITE" id="PS50110">
    <property type="entry name" value="RESPONSE_REGULATORY"/>
    <property type="match status" value="1"/>
</dbReference>
<keyword evidence="6" id="KW-1185">Reference proteome</keyword>
<dbReference type="InterPro" id="IPR001789">
    <property type="entry name" value="Sig_transdc_resp-reg_receiver"/>
</dbReference>
<sequence>MSDISLKKILIVDDSKVSRMVIKAHILAVHADWVVQEATTGDEAVAMIEKDQPDYCTMDINMPGMLGTDAAEIILGKYPGVRIVIFSANIQEAAQSRAQQLGALFVAKPVTEKSIAQAIGYFTGATGAAGLTGAV</sequence>
<evidence type="ECO:0000256" key="1">
    <source>
        <dbReference type="ARBA" id="ARBA00022553"/>
    </source>
</evidence>
<dbReference type="Pfam" id="PF00072">
    <property type="entry name" value="Response_reg"/>
    <property type="match status" value="1"/>
</dbReference>
<dbReference type="Gene3D" id="3.40.50.2300">
    <property type="match status" value="1"/>
</dbReference>
<evidence type="ECO:0000313" key="5">
    <source>
        <dbReference type="EMBL" id="MFL9877308.1"/>
    </source>
</evidence>
<dbReference type="SMART" id="SM00448">
    <property type="entry name" value="REC"/>
    <property type="match status" value="1"/>
</dbReference>
<feature type="domain" description="Response regulatory" evidence="4">
    <location>
        <begin position="8"/>
        <end position="123"/>
    </location>
</feature>
<keyword evidence="2" id="KW-0902">Two-component regulatory system</keyword>
<dbReference type="SUPFAM" id="SSF52172">
    <property type="entry name" value="CheY-like"/>
    <property type="match status" value="1"/>
</dbReference>
<dbReference type="PANTHER" id="PTHR44591:SF14">
    <property type="entry name" value="PROTEIN PILG"/>
    <property type="match status" value="1"/>
</dbReference>
<evidence type="ECO:0000256" key="3">
    <source>
        <dbReference type="PROSITE-ProRule" id="PRU00169"/>
    </source>
</evidence>
<reference evidence="5 6" key="1">
    <citation type="journal article" date="2024" name="Chem. Sci.">
        <title>Discovery of megapolipeptins by genome mining of a Burkholderiales bacteria collection.</title>
        <authorList>
            <person name="Paulo B.S."/>
            <person name="Recchia M.J.J."/>
            <person name="Lee S."/>
            <person name="Fergusson C.H."/>
            <person name="Romanowski S.B."/>
            <person name="Hernandez A."/>
            <person name="Krull N."/>
            <person name="Liu D.Y."/>
            <person name="Cavanagh H."/>
            <person name="Bos A."/>
            <person name="Gray C.A."/>
            <person name="Murphy B.T."/>
            <person name="Linington R.G."/>
            <person name="Eustaquio A.S."/>
        </authorList>
    </citation>
    <scope>NUCLEOTIDE SEQUENCE [LARGE SCALE GENOMIC DNA]</scope>
    <source>
        <strain evidence="5 6">RL21-008-BIB-B</strain>
    </source>
</reference>
<dbReference type="PANTHER" id="PTHR44591">
    <property type="entry name" value="STRESS RESPONSE REGULATOR PROTEIN 1"/>
    <property type="match status" value="1"/>
</dbReference>
<keyword evidence="1 3" id="KW-0597">Phosphoprotein</keyword>
<proteinExistence type="predicted"/>
<dbReference type="InterPro" id="IPR011006">
    <property type="entry name" value="CheY-like_superfamily"/>
</dbReference>
<evidence type="ECO:0000313" key="6">
    <source>
        <dbReference type="Proteomes" id="UP001629214"/>
    </source>
</evidence>
<accession>A0ABW8Z4N5</accession>
<dbReference type="InterPro" id="IPR050595">
    <property type="entry name" value="Bact_response_regulator"/>
</dbReference>
<gene>
    <name evidence="5" type="ORF">PQR63_02865</name>
</gene>
<evidence type="ECO:0000259" key="4">
    <source>
        <dbReference type="PROSITE" id="PS50110"/>
    </source>
</evidence>
<dbReference type="EMBL" id="JAQQFR010000002">
    <property type="protein sequence ID" value="MFL9877308.1"/>
    <property type="molecule type" value="Genomic_DNA"/>
</dbReference>
<dbReference type="RefSeq" id="WP_408165495.1">
    <property type="nucleotide sequence ID" value="NZ_JAQQFR010000002.1"/>
</dbReference>
<feature type="modified residue" description="4-aspartylphosphate" evidence="3">
    <location>
        <position position="59"/>
    </location>
</feature>
<comment type="caution">
    <text evidence="5">The sequence shown here is derived from an EMBL/GenBank/DDBJ whole genome shotgun (WGS) entry which is preliminary data.</text>
</comment>